<dbReference type="PANTHER" id="PTHR43798">
    <property type="entry name" value="MONOACYLGLYCEROL LIPASE"/>
    <property type="match status" value="1"/>
</dbReference>
<name>A0A6A1TSY8_NEOGA</name>
<feature type="domain" description="AB hydrolase-1" evidence="1">
    <location>
        <begin position="88"/>
        <end position="278"/>
    </location>
</feature>
<proteinExistence type="predicted"/>
<dbReference type="Proteomes" id="UP000386575">
    <property type="component" value="Unassembled WGS sequence"/>
</dbReference>
<accession>A0A6A1TSY8</accession>
<protein>
    <submittedName>
        <fullName evidence="2">Alpha/beta hydrolase</fullName>
    </submittedName>
</protein>
<evidence type="ECO:0000313" key="3">
    <source>
        <dbReference type="Proteomes" id="UP000386575"/>
    </source>
</evidence>
<dbReference type="AlphaFoldDB" id="A0A6A1TSY8"/>
<keyword evidence="2" id="KW-0378">Hydrolase</keyword>
<dbReference type="GO" id="GO:0016787">
    <property type="term" value="F:hydrolase activity"/>
    <property type="evidence" value="ECO:0007669"/>
    <property type="project" value="UniProtKB-KW"/>
</dbReference>
<dbReference type="RefSeq" id="WP_151042166.1">
    <property type="nucleotide sequence ID" value="NZ_VZUL01000002.1"/>
</dbReference>
<dbReference type="GO" id="GO:0016020">
    <property type="term" value="C:membrane"/>
    <property type="evidence" value="ECO:0007669"/>
    <property type="project" value="TreeGrafter"/>
</dbReference>
<sequence length="315" mass="33890">MSSFALKVTRFAFAVPGWLFPDTAAKLAFRLFCLTPSRRPRGGKALAMENEGRERLAATQKIPLTLGKSTVMAYRFNGDGKPGRPRYLVVHGWGSNAAYIAALPAGLAENGAEVVVLDFPGHGLSSGRSLNMRQAVEAIVAAEKRFGHFDAAVGHSFGGASMMLAAGGVMKDVAMISPSKLVVIGAPSHIHWLFDDFSRMVGLPPRVKAQLIRRAENVAGASLDDFDTVASAARLGTPLLVVHAEEDKEVAADHARRFEGLATARLEWANGLGHRRIVSDRGVIETIAAFLTGDGRPLRETWSNRGAIRPQPFKN</sequence>
<gene>
    <name evidence="2" type="ORF">F4V91_09575</name>
</gene>
<dbReference type="Pfam" id="PF12697">
    <property type="entry name" value="Abhydrolase_6"/>
    <property type="match status" value="1"/>
</dbReference>
<reference evidence="2 3" key="1">
    <citation type="submission" date="2019-09" db="EMBL/GenBank/DDBJ databases">
        <title>Genome sequencing of Ng87 strain.</title>
        <authorList>
            <person name="Karasev E.S."/>
            <person name="Andronov E."/>
        </authorList>
    </citation>
    <scope>NUCLEOTIDE SEQUENCE [LARGE SCALE GENOMIC DNA]</scope>
    <source>
        <strain evidence="2 3">Ng87</strain>
    </source>
</reference>
<dbReference type="EMBL" id="VZUL01000002">
    <property type="protein sequence ID" value="KAB1086654.1"/>
    <property type="molecule type" value="Genomic_DNA"/>
</dbReference>
<dbReference type="SUPFAM" id="SSF53474">
    <property type="entry name" value="alpha/beta-Hydrolases"/>
    <property type="match status" value="1"/>
</dbReference>
<organism evidence="2 3">
    <name type="scientific">Neorhizobium galegae</name>
    <name type="common">Rhizobium galegae</name>
    <dbReference type="NCBI Taxonomy" id="399"/>
    <lineage>
        <taxon>Bacteria</taxon>
        <taxon>Pseudomonadati</taxon>
        <taxon>Pseudomonadota</taxon>
        <taxon>Alphaproteobacteria</taxon>
        <taxon>Hyphomicrobiales</taxon>
        <taxon>Rhizobiaceae</taxon>
        <taxon>Rhizobium/Agrobacterium group</taxon>
        <taxon>Neorhizobium</taxon>
    </lineage>
</organism>
<dbReference type="InterPro" id="IPR029058">
    <property type="entry name" value="AB_hydrolase_fold"/>
</dbReference>
<dbReference type="Gene3D" id="3.40.50.1820">
    <property type="entry name" value="alpha/beta hydrolase"/>
    <property type="match status" value="1"/>
</dbReference>
<dbReference type="PANTHER" id="PTHR43798:SF33">
    <property type="entry name" value="HYDROLASE, PUTATIVE (AFU_ORTHOLOGUE AFUA_2G14860)-RELATED"/>
    <property type="match status" value="1"/>
</dbReference>
<dbReference type="InterPro" id="IPR000073">
    <property type="entry name" value="AB_hydrolase_1"/>
</dbReference>
<dbReference type="InterPro" id="IPR050266">
    <property type="entry name" value="AB_hydrolase_sf"/>
</dbReference>
<evidence type="ECO:0000313" key="2">
    <source>
        <dbReference type="EMBL" id="KAB1086654.1"/>
    </source>
</evidence>
<evidence type="ECO:0000259" key="1">
    <source>
        <dbReference type="Pfam" id="PF12697"/>
    </source>
</evidence>
<comment type="caution">
    <text evidence="2">The sequence shown here is derived from an EMBL/GenBank/DDBJ whole genome shotgun (WGS) entry which is preliminary data.</text>
</comment>